<evidence type="ECO:0000313" key="2">
    <source>
        <dbReference type="EMBL" id="TFU22879.1"/>
    </source>
</evidence>
<comment type="caution">
    <text evidence="2">The sequence shown here is derived from an EMBL/GenBank/DDBJ whole genome shotgun (WGS) entry which is preliminary data.</text>
</comment>
<sequence>MFGFGKKKNDADAATEREQGAAAAAVESDEKETAAEEAPAEVPQGGTQQPAVQEELAASFVEFTRENGPFDITEQRTGSSYIDLGGLLVKSNPGLNLRLEADQKTQQVIAVTLQLGEGTLQVQAFAAPKSRGIWDEIRKELSESVRRQGGQVDINDGPFGRQLISRVPAELPDGRKGFRISRFVGVDGPRWFVRGVFSGKAVLPGESATALEEVFRTIVVNRGSDPMPPRDLLPMRVPQTIQDAAAAQAAAAAAAQAEKKPTVEVPRRGPEITEIG</sequence>
<protein>
    <submittedName>
        <fullName evidence="2">DUF3710 domain-containing protein</fullName>
    </submittedName>
</protein>
<dbReference type="AlphaFoldDB" id="A0A4Y9F5N1"/>
<reference evidence="2 3" key="1">
    <citation type="submission" date="2019-03" db="EMBL/GenBank/DDBJ databases">
        <title>Diversity of the mouse oral microbiome.</title>
        <authorList>
            <person name="Joseph S."/>
            <person name="Aduse-Opoku J."/>
            <person name="Curtis M."/>
            <person name="Wade W."/>
            <person name="Hashim A."/>
        </authorList>
    </citation>
    <scope>NUCLEOTIDE SEQUENCE [LARGE SCALE GENOMIC DNA]</scope>
    <source>
        <strain evidence="3">irhom_31</strain>
    </source>
</reference>
<organism evidence="2 3">
    <name type="scientific">Rothia nasimurium</name>
    <dbReference type="NCBI Taxonomy" id="85336"/>
    <lineage>
        <taxon>Bacteria</taxon>
        <taxon>Bacillati</taxon>
        <taxon>Actinomycetota</taxon>
        <taxon>Actinomycetes</taxon>
        <taxon>Micrococcales</taxon>
        <taxon>Micrococcaceae</taxon>
        <taxon>Rothia</taxon>
    </lineage>
</organism>
<feature type="region of interest" description="Disordered" evidence="1">
    <location>
        <begin position="255"/>
        <end position="276"/>
    </location>
</feature>
<proteinExistence type="predicted"/>
<dbReference type="RefSeq" id="WP_135011894.1">
    <property type="nucleotide sequence ID" value="NZ_JADGLK010000012.1"/>
</dbReference>
<feature type="compositionally biased region" description="Basic and acidic residues" evidence="1">
    <location>
        <begin position="257"/>
        <end position="276"/>
    </location>
</feature>
<name>A0A4Y9F5N1_9MICC</name>
<dbReference type="InterPro" id="IPR022183">
    <property type="entry name" value="DUF3710"/>
</dbReference>
<dbReference type="EMBL" id="SPQC01000012">
    <property type="protein sequence ID" value="TFU22879.1"/>
    <property type="molecule type" value="Genomic_DNA"/>
</dbReference>
<feature type="compositionally biased region" description="Basic and acidic residues" evidence="1">
    <location>
        <begin position="7"/>
        <end position="19"/>
    </location>
</feature>
<gene>
    <name evidence="2" type="ORF">E4U03_04480</name>
</gene>
<evidence type="ECO:0000256" key="1">
    <source>
        <dbReference type="SAM" id="MobiDB-lite"/>
    </source>
</evidence>
<feature type="region of interest" description="Disordered" evidence="1">
    <location>
        <begin position="1"/>
        <end position="51"/>
    </location>
</feature>
<evidence type="ECO:0000313" key="3">
    <source>
        <dbReference type="Proteomes" id="UP000297951"/>
    </source>
</evidence>
<dbReference type="OrthoDB" id="8480367at2"/>
<accession>A0A4Y9F5N1</accession>
<dbReference type="Proteomes" id="UP000297951">
    <property type="component" value="Unassembled WGS sequence"/>
</dbReference>
<dbReference type="STRING" id="85336.A7979_02145"/>
<dbReference type="Pfam" id="PF12502">
    <property type="entry name" value="DUF3710"/>
    <property type="match status" value="1"/>
</dbReference>